<organism evidence="9 10">
    <name type="scientific">Clostridium bovifaecis</name>
    <dbReference type="NCBI Taxonomy" id="2184719"/>
    <lineage>
        <taxon>Bacteria</taxon>
        <taxon>Bacillati</taxon>
        <taxon>Bacillota</taxon>
        <taxon>Clostridia</taxon>
        <taxon>Eubacteriales</taxon>
        <taxon>Clostridiaceae</taxon>
        <taxon>Clostridium</taxon>
    </lineage>
</organism>
<name>A0A6I6EZP7_9CLOT</name>
<dbReference type="PANTHER" id="PTHR43808:SF24">
    <property type="entry name" value="N-FORMYL-4-AMINO-5-AMINOMETHYL-2-METHYLPYRIMIDINE DEFORMYLASE"/>
    <property type="match status" value="1"/>
</dbReference>
<evidence type="ECO:0000256" key="4">
    <source>
        <dbReference type="ARBA" id="ARBA00022723"/>
    </source>
</evidence>
<dbReference type="GO" id="GO:0008777">
    <property type="term" value="F:acetylornithine deacetylase activity"/>
    <property type="evidence" value="ECO:0007669"/>
    <property type="project" value="UniProtKB-EC"/>
</dbReference>
<dbReference type="InterPro" id="IPR010182">
    <property type="entry name" value="ArgE/DapE"/>
</dbReference>
<keyword evidence="4" id="KW-0479">Metal-binding</keyword>
<evidence type="ECO:0000256" key="6">
    <source>
        <dbReference type="ARBA" id="ARBA00022833"/>
    </source>
</evidence>
<dbReference type="AlphaFoldDB" id="A0A6I6EZP7"/>
<evidence type="ECO:0000259" key="8">
    <source>
        <dbReference type="Pfam" id="PF07687"/>
    </source>
</evidence>
<evidence type="ECO:0000313" key="10">
    <source>
        <dbReference type="Proteomes" id="UP000422764"/>
    </source>
</evidence>
<sequence>MKMNWTKSVDENQEMLWEILSCLISFETVSPPGRNSDGVQAYIYNFLSELGAELEQWEMYSGDSLLVGVIPGKRRKEAKSLILNGHVDVAVVGDTSNWTHPPFELTEENGFLYGRGTADMKGAMACALYSVWLLKKYGVKLGGDLQIQSVIGEEAGEAGTRAILERGYKADFGICMDTSNLEIQGQGGVITAWITVKSKDVFHDAVRRNLIHPEGGIFGASAIEKMQDVIQSLRELEEIWYETKSYSGFERGVNTINPAVIEGGRNAAFVADECKLWVTVHFYPNESYESVIKEVEEHLQKLANKDPWFRENPIQFKWGGKSMIEERGEIFPSAEIEKDSEAVRLLCSVHEVCLSKKANVNMNPSVTDVGWLVHGGIPSVLYGPGCPEEAHSVDECVEMQQLLDYSAILLEFMEKWCI</sequence>
<evidence type="ECO:0000256" key="7">
    <source>
        <dbReference type="ARBA" id="ARBA00023285"/>
    </source>
</evidence>
<dbReference type="NCBIfam" id="NF006370">
    <property type="entry name" value="PRK08596.1"/>
    <property type="match status" value="1"/>
</dbReference>
<gene>
    <name evidence="9" type="ORF">GOM49_01860</name>
</gene>
<feature type="domain" description="Peptidase M20 dimerisation" evidence="8">
    <location>
        <begin position="206"/>
        <end position="306"/>
    </location>
</feature>
<evidence type="ECO:0000313" key="9">
    <source>
        <dbReference type="EMBL" id="QGU94047.1"/>
    </source>
</evidence>
<dbReference type="Gene3D" id="3.30.70.360">
    <property type="match status" value="1"/>
</dbReference>
<proteinExistence type="inferred from homology"/>
<evidence type="ECO:0000256" key="5">
    <source>
        <dbReference type="ARBA" id="ARBA00022801"/>
    </source>
</evidence>
<keyword evidence="7" id="KW-0170">Cobalt</keyword>
<dbReference type="EMBL" id="CP046522">
    <property type="protein sequence ID" value="QGU94047.1"/>
    <property type="molecule type" value="Genomic_DNA"/>
</dbReference>
<evidence type="ECO:0000256" key="2">
    <source>
        <dbReference type="ARBA" id="ARBA00001947"/>
    </source>
</evidence>
<keyword evidence="5 9" id="KW-0378">Hydrolase</keyword>
<comment type="cofactor">
    <cofactor evidence="2">
        <name>Zn(2+)</name>
        <dbReference type="ChEBI" id="CHEBI:29105"/>
    </cofactor>
</comment>
<dbReference type="EC" id="3.5.1.16" evidence="9"/>
<dbReference type="Gene3D" id="3.40.630.10">
    <property type="entry name" value="Zn peptidases"/>
    <property type="match status" value="1"/>
</dbReference>
<dbReference type="NCBIfam" id="TIGR01910">
    <property type="entry name" value="DapE-ArgE"/>
    <property type="match status" value="1"/>
</dbReference>
<dbReference type="SUPFAM" id="SSF55031">
    <property type="entry name" value="Bacterial exopeptidase dimerisation domain"/>
    <property type="match status" value="1"/>
</dbReference>
<dbReference type="Pfam" id="PF01546">
    <property type="entry name" value="Peptidase_M20"/>
    <property type="match status" value="1"/>
</dbReference>
<dbReference type="Pfam" id="PF07687">
    <property type="entry name" value="M20_dimer"/>
    <property type="match status" value="1"/>
</dbReference>
<dbReference type="InterPro" id="IPR050072">
    <property type="entry name" value="Peptidase_M20A"/>
</dbReference>
<dbReference type="GO" id="GO:0046872">
    <property type="term" value="F:metal ion binding"/>
    <property type="evidence" value="ECO:0007669"/>
    <property type="project" value="UniProtKB-KW"/>
</dbReference>
<protein>
    <submittedName>
        <fullName evidence="9">Acetylornithine deacetylase</fullName>
        <ecNumber evidence="9">3.5.1.16</ecNumber>
    </submittedName>
</protein>
<dbReference type="PANTHER" id="PTHR43808">
    <property type="entry name" value="ACETYLORNITHINE DEACETYLASE"/>
    <property type="match status" value="1"/>
</dbReference>
<evidence type="ECO:0000256" key="1">
    <source>
        <dbReference type="ARBA" id="ARBA00001941"/>
    </source>
</evidence>
<comment type="cofactor">
    <cofactor evidence="1">
        <name>Co(2+)</name>
        <dbReference type="ChEBI" id="CHEBI:48828"/>
    </cofactor>
</comment>
<comment type="similarity">
    <text evidence="3">Belongs to the peptidase M20A family.</text>
</comment>
<dbReference type="InterPro" id="IPR036264">
    <property type="entry name" value="Bact_exopeptidase_dim_dom"/>
</dbReference>
<dbReference type="SUPFAM" id="SSF53187">
    <property type="entry name" value="Zn-dependent exopeptidases"/>
    <property type="match status" value="1"/>
</dbReference>
<keyword evidence="10" id="KW-1185">Reference proteome</keyword>
<keyword evidence="6" id="KW-0862">Zinc</keyword>
<dbReference type="InterPro" id="IPR011650">
    <property type="entry name" value="Peptidase_M20_dimer"/>
</dbReference>
<dbReference type="InterPro" id="IPR002933">
    <property type="entry name" value="Peptidase_M20"/>
</dbReference>
<evidence type="ECO:0000256" key="3">
    <source>
        <dbReference type="ARBA" id="ARBA00006247"/>
    </source>
</evidence>
<accession>A0A6I6EZP7</accession>
<reference evidence="9 10" key="1">
    <citation type="submission" date="2019-12" db="EMBL/GenBank/DDBJ databases">
        <title>Genome sequenceing of Clostridium bovifaecis.</title>
        <authorList>
            <person name="Yao Y."/>
        </authorList>
    </citation>
    <scope>NUCLEOTIDE SEQUENCE [LARGE SCALE GENOMIC DNA]</scope>
    <source>
        <strain evidence="9 10">BXX</strain>
    </source>
</reference>
<dbReference type="Proteomes" id="UP000422764">
    <property type="component" value="Chromosome"/>
</dbReference>